<dbReference type="EMBL" id="JTJL01000001">
    <property type="protein sequence ID" value="OBW96369.1"/>
    <property type="molecule type" value="Genomic_DNA"/>
</dbReference>
<dbReference type="AlphaFoldDB" id="A0A1A7P577"/>
<reference evidence="6 7" key="1">
    <citation type="submission" date="2014-11" db="EMBL/GenBank/DDBJ databases">
        <title>Pan-genome of Gallibacterium spp.</title>
        <authorList>
            <person name="Kudirkiene E."/>
            <person name="Bojesen A.M."/>
        </authorList>
    </citation>
    <scope>NUCLEOTIDE SEQUENCE [LARGE SCALE GENOMIC DNA]</scope>
    <source>
        <strain evidence="6 7">F150</strain>
    </source>
</reference>
<dbReference type="InterPro" id="IPR000847">
    <property type="entry name" value="LysR_HTH_N"/>
</dbReference>
<dbReference type="SUPFAM" id="SSF46785">
    <property type="entry name" value="Winged helix' DNA-binding domain"/>
    <property type="match status" value="1"/>
</dbReference>
<dbReference type="SUPFAM" id="SSF53850">
    <property type="entry name" value="Periplasmic binding protein-like II"/>
    <property type="match status" value="1"/>
</dbReference>
<dbReference type="Gene3D" id="3.40.190.290">
    <property type="match status" value="1"/>
</dbReference>
<evidence type="ECO:0000256" key="3">
    <source>
        <dbReference type="ARBA" id="ARBA00023125"/>
    </source>
</evidence>
<dbReference type="CDD" id="cd08422">
    <property type="entry name" value="PBP2_CrgA_like"/>
    <property type="match status" value="1"/>
</dbReference>
<evidence type="ECO:0000256" key="1">
    <source>
        <dbReference type="ARBA" id="ARBA00009437"/>
    </source>
</evidence>
<dbReference type="Proteomes" id="UP000092649">
    <property type="component" value="Unassembled WGS sequence"/>
</dbReference>
<dbReference type="Pfam" id="PF00126">
    <property type="entry name" value="HTH_1"/>
    <property type="match status" value="1"/>
</dbReference>
<proteinExistence type="inferred from homology"/>
<dbReference type="GO" id="GO:0003677">
    <property type="term" value="F:DNA binding"/>
    <property type="evidence" value="ECO:0007669"/>
    <property type="project" value="UniProtKB-KW"/>
</dbReference>
<name>A0A1A7P577_9PAST</name>
<dbReference type="FunFam" id="1.10.10.10:FF:000001">
    <property type="entry name" value="LysR family transcriptional regulator"/>
    <property type="match status" value="1"/>
</dbReference>
<dbReference type="InterPro" id="IPR036390">
    <property type="entry name" value="WH_DNA-bd_sf"/>
</dbReference>
<dbReference type="Pfam" id="PF03466">
    <property type="entry name" value="LysR_substrate"/>
    <property type="match status" value="1"/>
</dbReference>
<feature type="domain" description="HTH lysR-type" evidence="5">
    <location>
        <begin position="13"/>
        <end position="62"/>
    </location>
</feature>
<gene>
    <name evidence="6" type="ORF">QS62_00020</name>
</gene>
<comment type="similarity">
    <text evidence="1">Belongs to the LysR transcriptional regulatory family.</text>
</comment>
<dbReference type="OrthoDB" id="9786526at2"/>
<dbReference type="Gene3D" id="1.10.10.10">
    <property type="entry name" value="Winged helix-like DNA-binding domain superfamily/Winged helix DNA-binding domain"/>
    <property type="match status" value="1"/>
</dbReference>
<organism evidence="6 7">
    <name type="scientific">Gallibacterium salpingitidis</name>
    <dbReference type="NCBI Taxonomy" id="505341"/>
    <lineage>
        <taxon>Bacteria</taxon>
        <taxon>Pseudomonadati</taxon>
        <taxon>Pseudomonadota</taxon>
        <taxon>Gammaproteobacteria</taxon>
        <taxon>Pasteurellales</taxon>
        <taxon>Pasteurellaceae</taxon>
        <taxon>Gallibacterium</taxon>
    </lineage>
</organism>
<keyword evidence="2" id="KW-0805">Transcription regulation</keyword>
<keyword evidence="3" id="KW-0238">DNA-binding</keyword>
<dbReference type="PROSITE" id="PS50931">
    <property type="entry name" value="HTH_LYSR"/>
    <property type="match status" value="1"/>
</dbReference>
<dbReference type="GO" id="GO:0003700">
    <property type="term" value="F:DNA-binding transcription factor activity"/>
    <property type="evidence" value="ECO:0007669"/>
    <property type="project" value="InterPro"/>
</dbReference>
<dbReference type="PANTHER" id="PTHR30537:SF5">
    <property type="entry name" value="HTH-TYPE TRANSCRIPTIONAL ACTIVATOR TTDR-RELATED"/>
    <property type="match status" value="1"/>
</dbReference>
<sequence>MMNEQLLKNLPCFVQVAKLGSFSAAARAMNITPAAVSKNVSILENLLKVRLFNRTTRNLNLTQEGFRLLQEADSAITLLENVFDHLKFQPDSPMGTVRISVANVVGKHLVLPLLPELHQRYPNIQYDLDFEDRLVDVVKEGYDLVIRGAKVADSSLILRPLMPLDIRLAASPEYLNLYGEPKTLDELNQHRHIFRRFANGQIVPWRFRCADGSFKLYYPSNQLLTVSDPEAVMIALLNNMGIGEVPNYLLEPALKAGRLKIILPKLHDKSEYQLVMLYPHKSLISERVKCVIDFFVEKFAKYRSFLK</sequence>
<keyword evidence="4" id="KW-0804">Transcription</keyword>
<evidence type="ECO:0000313" key="7">
    <source>
        <dbReference type="Proteomes" id="UP000092649"/>
    </source>
</evidence>
<protein>
    <recommendedName>
        <fullName evidence="5">HTH lysR-type domain-containing protein</fullName>
    </recommendedName>
</protein>
<comment type="caution">
    <text evidence="6">The sequence shown here is derived from an EMBL/GenBank/DDBJ whole genome shotgun (WGS) entry which is preliminary data.</text>
</comment>
<accession>A0A1A7P577</accession>
<dbReference type="InterPro" id="IPR058163">
    <property type="entry name" value="LysR-type_TF_proteobact-type"/>
</dbReference>
<evidence type="ECO:0000256" key="4">
    <source>
        <dbReference type="ARBA" id="ARBA00023163"/>
    </source>
</evidence>
<evidence type="ECO:0000259" key="5">
    <source>
        <dbReference type="PROSITE" id="PS50931"/>
    </source>
</evidence>
<keyword evidence="7" id="KW-1185">Reference proteome</keyword>
<evidence type="ECO:0000313" key="6">
    <source>
        <dbReference type="EMBL" id="OBW96369.1"/>
    </source>
</evidence>
<dbReference type="InterPro" id="IPR036388">
    <property type="entry name" value="WH-like_DNA-bd_sf"/>
</dbReference>
<evidence type="ECO:0000256" key="2">
    <source>
        <dbReference type="ARBA" id="ARBA00023015"/>
    </source>
</evidence>
<dbReference type="RefSeq" id="WP_066103972.1">
    <property type="nucleotide sequence ID" value="NZ_JTJL01000001.1"/>
</dbReference>
<dbReference type="InterPro" id="IPR005119">
    <property type="entry name" value="LysR_subst-bd"/>
</dbReference>
<dbReference type="PANTHER" id="PTHR30537">
    <property type="entry name" value="HTH-TYPE TRANSCRIPTIONAL REGULATOR"/>
    <property type="match status" value="1"/>
</dbReference>